<organism evidence="1">
    <name type="scientific">[Clostridium] nexile</name>
    <dbReference type="NCBI Taxonomy" id="29361"/>
    <lineage>
        <taxon>Bacteria</taxon>
        <taxon>Bacillati</taxon>
        <taxon>Bacillota</taxon>
        <taxon>Clostridia</taxon>
        <taxon>Lachnospirales</taxon>
        <taxon>Lachnospiraceae</taxon>
        <taxon>Tyzzerella</taxon>
    </lineage>
</organism>
<name>A0A6N2SQ41_9FIRM</name>
<accession>A0A6N2SQ41</accession>
<proteinExistence type="predicted"/>
<reference evidence="1" key="1">
    <citation type="submission" date="2019-11" db="EMBL/GenBank/DDBJ databases">
        <authorList>
            <person name="Feng L."/>
        </authorList>
    </citation>
    <scope>NUCLEOTIDE SEQUENCE</scope>
    <source>
        <strain evidence="1">CnexileLFYP112</strain>
    </source>
</reference>
<evidence type="ECO:0000313" key="1">
    <source>
        <dbReference type="EMBL" id="VYS95159.1"/>
    </source>
</evidence>
<protein>
    <submittedName>
        <fullName evidence="1">Uncharacterized protein</fullName>
    </submittedName>
</protein>
<dbReference type="AlphaFoldDB" id="A0A6N2SQ41"/>
<sequence>MKKYSFPEKAVLVYPTLIGKEFTEQQIKEVYRDVAIYFEYPCFEMWLEGMKRNGFIIETEVKLSKELLILDTIEEIRQKAHENPEAYPIDYTIRLIQGIVAKGFGFESRTEWIEELKQSPRSIYSKRLEENRFYI</sequence>
<dbReference type="EMBL" id="CACRTG010000008">
    <property type="protein sequence ID" value="VYS95159.1"/>
    <property type="molecule type" value="Genomic_DNA"/>
</dbReference>
<gene>
    <name evidence="1" type="ORF">CNLFYP112_01421</name>
</gene>